<evidence type="ECO:0000313" key="7">
    <source>
        <dbReference type="EMBL" id="SCC22908.1"/>
    </source>
</evidence>
<dbReference type="PRINTS" id="PR00300">
    <property type="entry name" value="CLPPROTEASEA"/>
</dbReference>
<accession>A0A1C4CUX7</accession>
<dbReference type="GO" id="GO:0005524">
    <property type="term" value="F:ATP binding"/>
    <property type="evidence" value="ECO:0007669"/>
    <property type="project" value="UniProtKB-KW"/>
</dbReference>
<dbReference type="InterPro" id="IPR019489">
    <property type="entry name" value="Clp_ATPase_C"/>
</dbReference>
<gene>
    <name evidence="7" type="ORF">GA0061080_10509</name>
</gene>
<dbReference type="InterPro" id="IPR041546">
    <property type="entry name" value="ClpA/ClpB_AAA_lid"/>
</dbReference>
<dbReference type="InterPro" id="IPR003593">
    <property type="entry name" value="AAA+_ATPase"/>
</dbReference>
<name>A0A1C4CUX7_9GAMM</name>
<dbReference type="Gene3D" id="1.10.8.60">
    <property type="match status" value="2"/>
</dbReference>
<dbReference type="GO" id="GO:0016887">
    <property type="term" value="F:ATP hydrolysis activity"/>
    <property type="evidence" value="ECO:0007669"/>
    <property type="project" value="InterPro"/>
</dbReference>
<organism evidence="7 8">
    <name type="scientific">Gilliamella intestini</name>
    <dbReference type="NCBI Taxonomy" id="1798183"/>
    <lineage>
        <taxon>Bacteria</taxon>
        <taxon>Pseudomonadati</taxon>
        <taxon>Pseudomonadota</taxon>
        <taxon>Gammaproteobacteria</taxon>
        <taxon>Orbales</taxon>
        <taxon>Orbaceae</taxon>
        <taxon>Gilliamella</taxon>
    </lineage>
</organism>
<feature type="coiled-coil region" evidence="5">
    <location>
        <begin position="261"/>
        <end position="364"/>
    </location>
</feature>
<dbReference type="PROSITE" id="PS00871">
    <property type="entry name" value="CLPAB_2"/>
    <property type="match status" value="1"/>
</dbReference>
<dbReference type="PANTHER" id="PTHR11638">
    <property type="entry name" value="ATP-DEPENDENT CLP PROTEASE"/>
    <property type="match status" value="1"/>
</dbReference>
<keyword evidence="3 7" id="KW-0067">ATP-binding</keyword>
<keyword evidence="4" id="KW-0143">Chaperone</keyword>
<dbReference type="GO" id="GO:0006508">
    <property type="term" value="P:proteolysis"/>
    <property type="evidence" value="ECO:0007669"/>
    <property type="project" value="UniProtKB-KW"/>
</dbReference>
<dbReference type="STRING" id="1798183.GA0061080_10509"/>
<dbReference type="GO" id="GO:0034605">
    <property type="term" value="P:cellular response to heat"/>
    <property type="evidence" value="ECO:0007669"/>
    <property type="project" value="TreeGrafter"/>
</dbReference>
<dbReference type="RefSeq" id="WP_091125041.1">
    <property type="nucleotide sequence ID" value="NZ_FMBA01000050.1"/>
</dbReference>
<keyword evidence="7" id="KW-0645">Protease</keyword>
<evidence type="ECO:0000256" key="2">
    <source>
        <dbReference type="ARBA" id="ARBA00022741"/>
    </source>
</evidence>
<reference evidence="8" key="1">
    <citation type="submission" date="2016-08" db="EMBL/GenBank/DDBJ databases">
        <authorList>
            <person name="Varghese N."/>
            <person name="Submissions Spin"/>
        </authorList>
    </citation>
    <scope>NUCLEOTIDE SEQUENCE [LARGE SCALE GENOMIC DNA]</scope>
    <source>
        <strain evidence="8">R-53144</strain>
    </source>
</reference>
<dbReference type="GO" id="GO:0008233">
    <property type="term" value="F:peptidase activity"/>
    <property type="evidence" value="ECO:0007669"/>
    <property type="project" value="UniProtKB-KW"/>
</dbReference>
<keyword evidence="1" id="KW-0677">Repeat</keyword>
<dbReference type="Pfam" id="PF07724">
    <property type="entry name" value="AAA_2"/>
    <property type="match status" value="1"/>
</dbReference>
<evidence type="ECO:0000259" key="6">
    <source>
        <dbReference type="SMART" id="SM00382"/>
    </source>
</evidence>
<dbReference type="InterPro" id="IPR028299">
    <property type="entry name" value="ClpA/B_CS2"/>
</dbReference>
<keyword evidence="7" id="KW-0378">Hydrolase</keyword>
<dbReference type="PANTHER" id="PTHR11638:SF18">
    <property type="entry name" value="HEAT SHOCK PROTEIN 104"/>
    <property type="match status" value="1"/>
</dbReference>
<dbReference type="Proteomes" id="UP000199698">
    <property type="component" value="Unassembled WGS sequence"/>
</dbReference>
<dbReference type="SMART" id="SM00382">
    <property type="entry name" value="AAA"/>
    <property type="match status" value="2"/>
</dbReference>
<dbReference type="Pfam" id="PF17871">
    <property type="entry name" value="AAA_lid_9"/>
    <property type="match status" value="1"/>
</dbReference>
<feature type="domain" description="AAA+ ATPase" evidence="6">
    <location>
        <begin position="36"/>
        <end position="173"/>
    </location>
</feature>
<dbReference type="InterPro" id="IPR001270">
    <property type="entry name" value="ClpA/B"/>
</dbReference>
<dbReference type="AlphaFoldDB" id="A0A1C4CUX7"/>
<evidence type="ECO:0000256" key="3">
    <source>
        <dbReference type="ARBA" id="ARBA00022840"/>
    </source>
</evidence>
<evidence type="ECO:0000256" key="5">
    <source>
        <dbReference type="SAM" id="Coils"/>
    </source>
</evidence>
<dbReference type="CDD" id="cd19499">
    <property type="entry name" value="RecA-like_ClpB_Hsp104-like"/>
    <property type="match status" value="1"/>
</dbReference>
<dbReference type="InterPro" id="IPR027417">
    <property type="entry name" value="P-loop_NTPase"/>
</dbReference>
<dbReference type="InterPro" id="IPR003959">
    <property type="entry name" value="ATPase_AAA_core"/>
</dbReference>
<evidence type="ECO:0000256" key="4">
    <source>
        <dbReference type="ARBA" id="ARBA00023186"/>
    </source>
</evidence>
<dbReference type="InterPro" id="IPR050130">
    <property type="entry name" value="ClpA_ClpB"/>
</dbReference>
<proteinExistence type="predicted"/>
<keyword evidence="2" id="KW-0547">Nucleotide-binding</keyword>
<dbReference type="EMBL" id="FMBA01000050">
    <property type="protein sequence ID" value="SCC22908.1"/>
    <property type="molecule type" value="Genomic_DNA"/>
</dbReference>
<evidence type="ECO:0000256" key="1">
    <source>
        <dbReference type="ARBA" id="ARBA00022737"/>
    </source>
</evidence>
<evidence type="ECO:0000313" key="8">
    <source>
        <dbReference type="Proteomes" id="UP000199698"/>
    </source>
</evidence>
<protein>
    <submittedName>
        <fullName evidence="7">ATP-dependent Clp protease ATP-binding subunit ClpB</fullName>
    </submittedName>
</protein>
<dbReference type="Gene3D" id="3.40.50.300">
    <property type="entry name" value="P-loop containing nucleotide triphosphate hydrolases"/>
    <property type="match status" value="2"/>
</dbReference>
<feature type="domain" description="AAA+ ATPase" evidence="6">
    <location>
        <begin position="444"/>
        <end position="597"/>
    </location>
</feature>
<dbReference type="GO" id="GO:0005737">
    <property type="term" value="C:cytoplasm"/>
    <property type="evidence" value="ECO:0007669"/>
    <property type="project" value="TreeGrafter"/>
</dbReference>
<sequence>MYLVRGREYLAQHPNFTLVGREHDLERISSILIRKSSNSLLLTGPAGVGVSTLTLGLQAAKNNPDTPFDLIVKKLFWLNCDALFSSGDSTKINNEFQSILKKLMQTPESVLIITDTANFLEAAHNTGNAHFINALNNADKSNNFQVILEVRDDKLSSVLKASTNMPELYTLYDVKEPAGDNLNSIVTTVAKELSAYHKIEVDKDAIDEAIHLTCKYRDSLGLGGAQPQRAISLLDRALASYRQLTHKQHPKIAELMGKIAKSTSETEQHDLRQQLEQWQQDWQNLKSEISKTYQYQRDAETLRFKLQDEITQLQEEEDNNKNSESVSIKTFAQLTAGGFDSPAVSKLKEKIRQIDAEIAQNNEQHQKLVMLANKDLRLNRQEVIAEFSKISGISANKLDENEVENLINLEANLLSRIFGQDNIVKHVANSVKVARVDRLEESGPAMSYLFLGPSGVGKTEMAKALAEYVYGDEKSLVRFDMSEYMEKHAVAKLIGAPPGYEGFEAGGILTNSVRTKPVGIYLFDEIEKAHPDVFNIFLQILSDGRLTDNVGRTVDFSDIMIIMTSNIGQPYYLDPNLTDEEARELATNELNNTYRSELLNRFNGRENILHFKRLPMEVIERIIRREIDKLNQSYSHRGYTIEIKDSCISTFCHDHYDIIRGARGLPGYIKTNVRPFIVNHILHNPHDQGVFKAIYNQQAHSFDMEFYKN</sequence>
<keyword evidence="8" id="KW-1185">Reference proteome</keyword>
<keyword evidence="5" id="KW-0175">Coiled coil</keyword>
<dbReference type="OrthoDB" id="9803641at2"/>
<dbReference type="Pfam" id="PF10431">
    <property type="entry name" value="ClpB_D2-small"/>
    <property type="match status" value="1"/>
</dbReference>
<dbReference type="SUPFAM" id="SSF52540">
    <property type="entry name" value="P-loop containing nucleoside triphosphate hydrolases"/>
    <property type="match status" value="2"/>
</dbReference>